<dbReference type="Proteomes" id="UP001152531">
    <property type="component" value="Unassembled WGS sequence"/>
</dbReference>
<accession>A0ACA9YG52</accession>
<dbReference type="EMBL" id="CALSDN010000019">
    <property type="protein sequence ID" value="CAH6723723.1"/>
    <property type="molecule type" value="Genomic_DNA"/>
</dbReference>
<organism evidence="1 2">
    <name type="scientific">[Candida] jaroonii</name>
    <dbReference type="NCBI Taxonomy" id="467808"/>
    <lineage>
        <taxon>Eukaryota</taxon>
        <taxon>Fungi</taxon>
        <taxon>Dikarya</taxon>
        <taxon>Ascomycota</taxon>
        <taxon>Saccharomycotina</taxon>
        <taxon>Pichiomycetes</taxon>
        <taxon>Debaryomycetaceae</taxon>
        <taxon>Yamadazyma</taxon>
    </lineage>
</organism>
<keyword evidence="2" id="KW-1185">Reference proteome</keyword>
<proteinExistence type="predicted"/>
<protein>
    <submittedName>
        <fullName evidence="1">NADP-dependent alcohol dehydrogenase 6</fullName>
    </submittedName>
</protein>
<comment type="caution">
    <text evidence="1">The sequence shown here is derived from an EMBL/GenBank/DDBJ whole genome shotgun (WGS) entry which is preliminary data.</text>
</comment>
<gene>
    <name evidence="1" type="ORF">CLIB1444_19S00474</name>
</gene>
<name>A0ACA9YG52_9ASCO</name>
<evidence type="ECO:0000313" key="2">
    <source>
        <dbReference type="Proteomes" id="UP001152531"/>
    </source>
</evidence>
<evidence type="ECO:0000313" key="1">
    <source>
        <dbReference type="EMBL" id="CAH6723723.1"/>
    </source>
</evidence>
<reference evidence="1" key="1">
    <citation type="submission" date="2022-06" db="EMBL/GenBank/DDBJ databases">
        <authorList>
            <person name="Legras J.-L."/>
            <person name="Devillers H."/>
            <person name="Grondin C."/>
        </authorList>
    </citation>
    <scope>NUCLEOTIDE SEQUENCE</scope>
    <source>
        <strain evidence="1">CLIB 1444</strain>
    </source>
</reference>
<sequence>MGYPDNFEGFAVTDTAQWNTVKKIDFTPKPFGPKDIDIKIKACGVCGSDVHCVTGGWAQPDLPVIPGHEIVGEVVRVGDGVENGFKVGDRVGVGAQAWACLECETCKDENETYCPDWVDTYNDKYPDGSKSWGGYSSHVRIHEHFVFPIPEALESNDVAPMLCAGITTYSPLVRNGVGPGSNVGIIGIGGLGHFAIMFAKALGANVYTFSRTNSKKDDAIELGTDHFIATFEDKDWSSKYARKLDIIISCGNSSKNFDLDGYLKCLKVHGKLISVGLPEEPFTVSPGDFIKNGTLLGSSHLGSRREMLEMLDLAAKNGIKAWHEDLKVGEKGIGEALERCHNNDVKYRFVLTDYDKAFN</sequence>